<organism evidence="1 2">
    <name type="scientific">Sphingobacterium paucimobilis HER1398</name>
    <dbReference type="NCBI Taxonomy" id="1346330"/>
    <lineage>
        <taxon>Bacteria</taxon>
        <taxon>Pseudomonadati</taxon>
        <taxon>Bacteroidota</taxon>
        <taxon>Sphingobacteriia</taxon>
        <taxon>Sphingobacteriales</taxon>
        <taxon>Sphingobacteriaceae</taxon>
        <taxon>Sphingobacterium</taxon>
    </lineage>
</organism>
<protein>
    <submittedName>
        <fullName evidence="1">Uncharacterized protein</fullName>
    </submittedName>
</protein>
<accession>U2HPE3</accession>
<dbReference type="AlphaFoldDB" id="U2HPE3"/>
<dbReference type="OrthoDB" id="1907273at2"/>
<name>U2HPE3_9SPHI</name>
<keyword evidence="2" id="KW-1185">Reference proteome</keyword>
<dbReference type="STRING" id="1346330.M472_00100"/>
<reference evidence="1 2" key="1">
    <citation type="journal article" date="2013" name="Genome Announc.">
        <title>The Draft Genome Sequence of Sphingomonas paucimobilis Strain HER1398 (Proteobacteria), Host to the Giant PAU Phage, Indicates That It Is a Member of the Genus Sphingobacterium (Bacteroidetes).</title>
        <authorList>
            <person name="White R.A.III."/>
            <person name="Suttle C.A."/>
        </authorList>
    </citation>
    <scope>NUCLEOTIDE SEQUENCE [LARGE SCALE GENOMIC DNA]</scope>
    <source>
        <strain evidence="1 2">HER1398</strain>
    </source>
</reference>
<comment type="caution">
    <text evidence="1">The sequence shown here is derived from an EMBL/GenBank/DDBJ whole genome shotgun (WGS) entry which is preliminary data.</text>
</comment>
<evidence type="ECO:0000313" key="1">
    <source>
        <dbReference type="EMBL" id="ERJ57155.1"/>
    </source>
</evidence>
<sequence length="110" mass="12692">MDDIVTKLKQTPELQWKDIIKQHLLECDVHELGPHPMDIYLMAYYAKSNRKRSRKDFIAFVKESGISEKDLSGSAIWQVGLKDGVYLGILKEDGSVQDWDFVNRFCDNGD</sequence>
<dbReference type="eggNOG" id="ENOG5032R3H">
    <property type="taxonomic scope" value="Bacteria"/>
</dbReference>
<dbReference type="PATRIC" id="fig|1346330.5.peg.3880"/>
<dbReference type="EMBL" id="ATDL01000022">
    <property type="protein sequence ID" value="ERJ57155.1"/>
    <property type="molecule type" value="Genomic_DNA"/>
</dbReference>
<dbReference type="RefSeq" id="WP_021071886.1">
    <property type="nucleotide sequence ID" value="NZ_ATDL01000022.1"/>
</dbReference>
<gene>
    <name evidence="1" type="ORF">M472_00100</name>
</gene>
<dbReference type="Proteomes" id="UP000016584">
    <property type="component" value="Unassembled WGS sequence"/>
</dbReference>
<proteinExistence type="predicted"/>
<evidence type="ECO:0000313" key="2">
    <source>
        <dbReference type="Proteomes" id="UP000016584"/>
    </source>
</evidence>